<protein>
    <recommendedName>
        <fullName evidence="12">Methylenetetrahydrofolate reductase</fullName>
        <ecNumber evidence="12">1.5.1.54</ecNumber>
    </recommendedName>
</protein>
<dbReference type="UniPathway" id="UPA00193"/>
<comment type="cofactor">
    <cofactor evidence="1 12">
        <name>FAD</name>
        <dbReference type="ChEBI" id="CHEBI:57692"/>
    </cofactor>
</comment>
<dbReference type="OrthoDB" id="9812555at2"/>
<keyword evidence="7 12" id="KW-0560">Oxidoreductase</keyword>
<dbReference type="GO" id="GO:0005829">
    <property type="term" value="C:cytosol"/>
    <property type="evidence" value="ECO:0007669"/>
    <property type="project" value="InterPro"/>
</dbReference>
<evidence type="ECO:0000256" key="5">
    <source>
        <dbReference type="ARBA" id="ARBA00022630"/>
    </source>
</evidence>
<dbReference type="InterPro" id="IPR004620">
    <property type="entry name" value="MTHF_reductase_bac"/>
</dbReference>
<evidence type="ECO:0000313" key="14">
    <source>
        <dbReference type="Proteomes" id="UP000267841"/>
    </source>
</evidence>
<accession>A0A497XQF1</accession>
<dbReference type="InterPro" id="IPR029041">
    <property type="entry name" value="FAD-linked_oxidoreductase-like"/>
</dbReference>
<evidence type="ECO:0000256" key="12">
    <source>
        <dbReference type="RuleBase" id="RU003862"/>
    </source>
</evidence>
<dbReference type="Gene3D" id="3.20.20.220">
    <property type="match status" value="1"/>
</dbReference>
<proteinExistence type="inferred from homology"/>
<keyword evidence="6 12" id="KW-0274">FAD</keyword>
<dbReference type="GO" id="GO:0106312">
    <property type="term" value="F:methylenetetrahydrofolate reductase (NADH) activity"/>
    <property type="evidence" value="ECO:0007669"/>
    <property type="project" value="UniProtKB-EC"/>
</dbReference>
<dbReference type="GO" id="GO:0009086">
    <property type="term" value="P:methionine biosynthetic process"/>
    <property type="evidence" value="ECO:0007669"/>
    <property type="project" value="UniProtKB-KW"/>
</dbReference>
<comment type="similarity">
    <text evidence="3 12">Belongs to the methylenetetrahydrofolate reductase family.</text>
</comment>
<evidence type="ECO:0000256" key="9">
    <source>
        <dbReference type="ARBA" id="ARBA00023167"/>
    </source>
</evidence>
<dbReference type="Proteomes" id="UP000267841">
    <property type="component" value="Unassembled WGS sequence"/>
</dbReference>
<keyword evidence="8" id="KW-0520">NAD</keyword>
<dbReference type="InterPro" id="IPR003171">
    <property type="entry name" value="Mehydrof_redctse-like"/>
</dbReference>
<comment type="caution">
    <text evidence="13">The sequence shown here is derived from an EMBL/GenBank/DDBJ whole genome shotgun (WGS) entry which is preliminary data.</text>
</comment>
<dbReference type="EMBL" id="RCCJ01000001">
    <property type="protein sequence ID" value="RLJ70484.1"/>
    <property type="molecule type" value="Genomic_DNA"/>
</dbReference>
<dbReference type="GO" id="GO:0071949">
    <property type="term" value="F:FAD binding"/>
    <property type="evidence" value="ECO:0007669"/>
    <property type="project" value="TreeGrafter"/>
</dbReference>
<gene>
    <name evidence="13" type="ORF">BCF55_0759</name>
</gene>
<keyword evidence="4" id="KW-0028">Amino-acid biosynthesis</keyword>
<evidence type="ECO:0000256" key="1">
    <source>
        <dbReference type="ARBA" id="ARBA00001974"/>
    </source>
</evidence>
<organism evidence="13 14">
    <name type="scientific">Hydrogenivirga caldilitoris</name>
    <dbReference type="NCBI Taxonomy" id="246264"/>
    <lineage>
        <taxon>Bacteria</taxon>
        <taxon>Pseudomonadati</taxon>
        <taxon>Aquificota</taxon>
        <taxon>Aquificia</taxon>
        <taxon>Aquificales</taxon>
        <taxon>Aquificaceae</taxon>
        <taxon>Hydrogenivirga</taxon>
    </lineage>
</organism>
<keyword evidence="5 12" id="KW-0285">Flavoprotein</keyword>
<comment type="pathway">
    <text evidence="2 12">One-carbon metabolism; tetrahydrofolate interconversion.</text>
</comment>
<comment type="catalytic activity">
    <reaction evidence="11">
        <text>(6S)-5-methyl-5,6,7,8-tetrahydrofolate + NAD(+) = (6R)-5,10-methylene-5,6,7,8-tetrahydrofolate + NADH + H(+)</text>
        <dbReference type="Rhea" id="RHEA:19821"/>
        <dbReference type="ChEBI" id="CHEBI:15378"/>
        <dbReference type="ChEBI" id="CHEBI:15636"/>
        <dbReference type="ChEBI" id="CHEBI:18608"/>
        <dbReference type="ChEBI" id="CHEBI:57540"/>
        <dbReference type="ChEBI" id="CHEBI:57945"/>
        <dbReference type="EC" id="1.5.1.54"/>
    </reaction>
    <physiologicalReaction direction="right-to-left" evidence="11">
        <dbReference type="Rhea" id="RHEA:19823"/>
    </physiologicalReaction>
</comment>
<dbReference type="AlphaFoldDB" id="A0A497XQF1"/>
<evidence type="ECO:0000256" key="8">
    <source>
        <dbReference type="ARBA" id="ARBA00023027"/>
    </source>
</evidence>
<dbReference type="NCBIfam" id="TIGR00676">
    <property type="entry name" value="fadh2"/>
    <property type="match status" value="1"/>
</dbReference>
<evidence type="ECO:0000256" key="2">
    <source>
        <dbReference type="ARBA" id="ARBA00004777"/>
    </source>
</evidence>
<dbReference type="EC" id="1.5.1.54" evidence="12"/>
<evidence type="ECO:0000256" key="3">
    <source>
        <dbReference type="ARBA" id="ARBA00006743"/>
    </source>
</evidence>
<evidence type="ECO:0000256" key="10">
    <source>
        <dbReference type="ARBA" id="ARBA00034478"/>
    </source>
</evidence>
<comment type="pathway">
    <text evidence="10">Amino-acid biosynthesis; L-methionine biosynthesis via de novo pathway.</text>
</comment>
<dbReference type="CDD" id="cd00537">
    <property type="entry name" value="MTHFR"/>
    <property type="match status" value="1"/>
</dbReference>
<dbReference type="RefSeq" id="WP_121010191.1">
    <property type="nucleotide sequence ID" value="NZ_RCCJ01000001.1"/>
</dbReference>
<name>A0A497XQF1_9AQUI</name>
<sequence>MKIGDILRKGVFSVSFEFFPPKNEEGEKQLFETIKELRELKPTFVSVTYGAGGSTRDRTRNVVRRIHEEIGLNVMAHLTCIAHTREELLDILKDYKDIGIDNILALRGDVPHDRPDFRPPEGACRYAVELVRLIRDRFKDYFSVGVASYPEGHPESPNMEWEIRYFKEKVEAGAEFSITQMFFENTYYYEFIELCHKADINIPVIPGIMPITNFKQIRKFASMCGATIPQFLIEKMEPVENDPEEVAKIGVEFAIRQCEDLLRNGAPGLHFYTLNRSKATLQIYSAIRELIPVKDLYA</sequence>
<evidence type="ECO:0000313" key="13">
    <source>
        <dbReference type="EMBL" id="RLJ70484.1"/>
    </source>
</evidence>
<dbReference type="PANTHER" id="PTHR45754:SF3">
    <property type="entry name" value="METHYLENETETRAHYDROFOLATE REDUCTASE (NADPH)"/>
    <property type="match status" value="1"/>
</dbReference>
<keyword evidence="9" id="KW-0486">Methionine biosynthesis</keyword>
<dbReference type="GO" id="GO:0035999">
    <property type="term" value="P:tetrahydrofolate interconversion"/>
    <property type="evidence" value="ECO:0007669"/>
    <property type="project" value="UniProtKB-UniPathway"/>
</dbReference>
<dbReference type="PANTHER" id="PTHR45754">
    <property type="entry name" value="METHYLENETETRAHYDROFOLATE REDUCTASE"/>
    <property type="match status" value="1"/>
</dbReference>
<reference evidence="13 14" key="1">
    <citation type="submission" date="2018-10" db="EMBL/GenBank/DDBJ databases">
        <title>Genomic Encyclopedia of Archaeal and Bacterial Type Strains, Phase II (KMG-II): from individual species to whole genera.</title>
        <authorList>
            <person name="Goeker M."/>
        </authorList>
    </citation>
    <scope>NUCLEOTIDE SEQUENCE [LARGE SCALE GENOMIC DNA]</scope>
    <source>
        <strain evidence="13 14">DSM 16510</strain>
    </source>
</reference>
<evidence type="ECO:0000256" key="6">
    <source>
        <dbReference type="ARBA" id="ARBA00022827"/>
    </source>
</evidence>
<evidence type="ECO:0000256" key="7">
    <source>
        <dbReference type="ARBA" id="ARBA00023002"/>
    </source>
</evidence>
<dbReference type="Pfam" id="PF02219">
    <property type="entry name" value="MTHFR"/>
    <property type="match status" value="1"/>
</dbReference>
<evidence type="ECO:0000256" key="11">
    <source>
        <dbReference type="ARBA" id="ARBA00048628"/>
    </source>
</evidence>
<keyword evidence="14" id="KW-1185">Reference proteome</keyword>
<evidence type="ECO:0000256" key="4">
    <source>
        <dbReference type="ARBA" id="ARBA00022605"/>
    </source>
</evidence>
<dbReference type="SUPFAM" id="SSF51730">
    <property type="entry name" value="FAD-linked oxidoreductase"/>
    <property type="match status" value="1"/>
</dbReference>